<dbReference type="KEGG" id="vg:56238978"/>
<sequence length="56" mass="6835">MELRRIVNKLNILDGLYVAKAFTENRDKRNKLNERIIIIRKELGFDDQFMKLNIKW</sequence>
<proteinExistence type="predicted"/>
<reference evidence="2" key="1">
    <citation type="submission" date="2017-05" db="EMBL/GenBank/DDBJ databases">
        <authorList>
            <person name="Persinger R."/>
            <person name="Himelright M."/>
            <person name="Sutterfield B."/>
            <person name="Davis G."/>
            <person name="Huang C."/>
            <person name="Martinez E."/>
            <person name="Miscione A."/>
            <person name="O'Neill T."/>
            <person name="Temple L."/>
        </authorList>
    </citation>
    <scope>NUCLEOTIDE SEQUENCE [LARGE SCALE GENOMIC DNA]</scope>
</reference>
<dbReference type="RefSeq" id="YP_009910270.1">
    <property type="nucleotide sequence ID" value="NC_049963.1"/>
</dbReference>
<keyword evidence="2" id="KW-1185">Reference proteome</keyword>
<accession>A0A223LKJ9</accession>
<name>A0A223LKJ9_9CAUD</name>
<dbReference type="EMBL" id="MF156577">
    <property type="protein sequence ID" value="ASU04106.1"/>
    <property type="molecule type" value="Genomic_DNA"/>
</dbReference>
<protein>
    <submittedName>
        <fullName evidence="1">Uncharacterized protein</fullName>
    </submittedName>
</protein>
<evidence type="ECO:0000313" key="1">
    <source>
        <dbReference type="EMBL" id="ASU04106.1"/>
    </source>
</evidence>
<dbReference type="Proteomes" id="UP000225834">
    <property type="component" value="Segment"/>
</dbReference>
<dbReference type="GeneID" id="56238978"/>
<evidence type="ECO:0000313" key="2">
    <source>
        <dbReference type="Proteomes" id="UP000225834"/>
    </source>
</evidence>
<organism evidence="1 2">
    <name type="scientific">Bacillus phage Juan</name>
    <dbReference type="NCBI Taxonomy" id="2023949"/>
    <lineage>
        <taxon>Viruses</taxon>
        <taxon>Duplodnaviria</taxon>
        <taxon>Heunggongvirae</taxon>
        <taxon>Uroviricota</taxon>
        <taxon>Caudoviricetes</taxon>
        <taxon>Salasmaviridae</taxon>
        <taxon>Northropvirinae</taxon>
        <taxon>Claudivirus</taxon>
        <taxon>Claudivirus juan</taxon>
    </lineage>
</organism>